<protein>
    <submittedName>
        <fullName evidence="1">Uncharacterized protein</fullName>
    </submittedName>
</protein>
<accession>A0A8S5NKU7</accession>
<organism evidence="1">
    <name type="scientific">Siphoviridae sp. ctsMn4</name>
    <dbReference type="NCBI Taxonomy" id="2826485"/>
    <lineage>
        <taxon>Viruses</taxon>
        <taxon>Duplodnaviria</taxon>
        <taxon>Heunggongvirae</taxon>
        <taxon>Uroviricota</taxon>
        <taxon>Caudoviricetes</taxon>
    </lineage>
</organism>
<evidence type="ECO:0000313" key="1">
    <source>
        <dbReference type="EMBL" id="DAD94699.1"/>
    </source>
</evidence>
<dbReference type="EMBL" id="BK015180">
    <property type="protein sequence ID" value="DAD94699.1"/>
    <property type="molecule type" value="Genomic_DNA"/>
</dbReference>
<sequence length="53" mass="6042">MDDRPFSVTLVKDDWDLVLNALEICKENASSLMEHEIECIIRGIESDLDSQGF</sequence>
<name>A0A8S5NKU7_9CAUD</name>
<proteinExistence type="predicted"/>
<reference evidence="1" key="1">
    <citation type="journal article" date="2021" name="Proc. Natl. Acad. Sci. U.S.A.">
        <title>A Catalog of Tens of Thousands of Viruses from Human Metagenomes Reveals Hidden Associations with Chronic Diseases.</title>
        <authorList>
            <person name="Tisza M.J."/>
            <person name="Buck C.B."/>
        </authorList>
    </citation>
    <scope>NUCLEOTIDE SEQUENCE</scope>
    <source>
        <strain evidence="1">CtsMn4</strain>
    </source>
</reference>